<keyword evidence="5 15" id="KW-0121">Carboxypeptidase</keyword>
<dbReference type="RefSeq" id="WP_331255572.1">
    <property type="nucleotide sequence ID" value="NZ_CP133270.1"/>
</dbReference>
<dbReference type="InterPro" id="IPR012338">
    <property type="entry name" value="Beta-lactam/transpept-like"/>
</dbReference>
<evidence type="ECO:0000256" key="7">
    <source>
        <dbReference type="ARBA" id="ARBA00022729"/>
    </source>
</evidence>
<dbReference type="Gene3D" id="2.60.410.10">
    <property type="entry name" value="D-Ala-D-Ala carboxypeptidase, C-terminal domain"/>
    <property type="match status" value="1"/>
</dbReference>
<evidence type="ECO:0000256" key="4">
    <source>
        <dbReference type="ARBA" id="ARBA00012448"/>
    </source>
</evidence>
<evidence type="ECO:0000256" key="9">
    <source>
        <dbReference type="ARBA" id="ARBA00022960"/>
    </source>
</evidence>
<evidence type="ECO:0000256" key="13">
    <source>
        <dbReference type="RuleBase" id="RU004016"/>
    </source>
</evidence>
<keyword evidence="9" id="KW-0133">Cell shape</keyword>
<protein>
    <recommendedName>
        <fullName evidence="4">serine-type D-Ala-D-Ala carboxypeptidase</fullName>
        <ecNumber evidence="4">3.4.16.4</ecNumber>
    </recommendedName>
</protein>
<proteinExistence type="inferred from homology"/>
<evidence type="ECO:0000259" key="14">
    <source>
        <dbReference type="SMART" id="SM00936"/>
    </source>
</evidence>
<organism evidence="15 16">
    <name type="scientific">Candidatus Bealeia paramacronuclearis</name>
    <dbReference type="NCBI Taxonomy" id="1921001"/>
    <lineage>
        <taxon>Bacteria</taxon>
        <taxon>Pseudomonadati</taxon>
        <taxon>Pseudomonadota</taxon>
        <taxon>Alphaproteobacteria</taxon>
        <taxon>Holosporales</taxon>
        <taxon>Holosporaceae</taxon>
        <taxon>Candidatus Bealeia</taxon>
    </lineage>
</organism>
<name>A0ABZ2C3L0_9PROT</name>
<dbReference type="PANTHER" id="PTHR21581:SF6">
    <property type="entry name" value="TRAFFICKING PROTEIN PARTICLE COMPLEX SUBUNIT 12"/>
    <property type="match status" value="1"/>
</dbReference>
<dbReference type="Proteomes" id="UP001330434">
    <property type="component" value="Chromosome"/>
</dbReference>
<dbReference type="Pfam" id="PF00768">
    <property type="entry name" value="Peptidase_S11"/>
    <property type="match status" value="1"/>
</dbReference>
<evidence type="ECO:0000256" key="11">
    <source>
        <dbReference type="ARBA" id="ARBA00023316"/>
    </source>
</evidence>
<sequence length="382" mass="41816">MTKRLSSLIAFILCVFVFDLRAIETEAKQVVLYDFNTGEILFEKNGDEIMVPSSMTKIMTAHLVFERLRDGHLKLADVLLISEKSWRIQGSKMFVALNSDVFVEDLLQGVIVQSGNDACVALAEGLSGSEESFAEEMTKKAKAMGAQNTVFLNASGWPDDGHYTTAKDLALMASHTIRDFPDEYKKYYSQIDYTYNGIKQGNRNPLLYKNLGAGIVADGMKTGHTDAGGYGLVGSAIQNGHRLILVINGLPSASARDKEATALLTWGFHEFKNYKFFQKGDVVDQVDVWVGNVPSVPIVAGGQVEMVLPRTSTNDMVVKASYNSPLEAPLKAGDVVGKIEITVPGKSPKEIPLLAGQDVEKASFFNRIGMSINYLLWGKRGS</sequence>
<evidence type="ECO:0000256" key="5">
    <source>
        <dbReference type="ARBA" id="ARBA00022645"/>
    </source>
</evidence>
<dbReference type="SMART" id="SM00936">
    <property type="entry name" value="PBP5_C"/>
    <property type="match status" value="1"/>
</dbReference>
<dbReference type="InterPro" id="IPR015956">
    <property type="entry name" value="Peniciliin-bd_prot_C_sf"/>
</dbReference>
<accession>A0ABZ2C3L0</accession>
<dbReference type="InterPro" id="IPR001967">
    <property type="entry name" value="Peptidase_S11_N"/>
</dbReference>
<dbReference type="InterPro" id="IPR037167">
    <property type="entry name" value="Peptidase_S11_C_sf"/>
</dbReference>
<dbReference type="GO" id="GO:0004180">
    <property type="term" value="F:carboxypeptidase activity"/>
    <property type="evidence" value="ECO:0007669"/>
    <property type="project" value="UniProtKB-KW"/>
</dbReference>
<dbReference type="Gene3D" id="3.40.710.10">
    <property type="entry name" value="DD-peptidase/beta-lactamase superfamily"/>
    <property type="match status" value="1"/>
</dbReference>
<comment type="catalytic activity">
    <reaction evidence="12">
        <text>Preferential cleavage: (Ac)2-L-Lys-D-Ala-|-D-Ala. Also transpeptidation of peptidyl-alanyl moieties that are N-acyl substituents of D-alanine.</text>
        <dbReference type="EC" id="3.4.16.4"/>
    </reaction>
</comment>
<gene>
    <name evidence="15" type="ORF">Bealeia1_00931</name>
</gene>
<feature type="domain" description="Peptidase S11 D-Ala-D-Ala carboxypeptidase A C-terminal" evidence="14">
    <location>
        <begin position="271"/>
        <end position="361"/>
    </location>
</feature>
<comment type="similarity">
    <text evidence="3 13">Belongs to the peptidase S11 family.</text>
</comment>
<dbReference type="PANTHER" id="PTHR21581">
    <property type="entry name" value="D-ALANYL-D-ALANINE CARBOXYPEPTIDASE"/>
    <property type="match status" value="1"/>
</dbReference>
<evidence type="ECO:0000313" key="16">
    <source>
        <dbReference type="Proteomes" id="UP001330434"/>
    </source>
</evidence>
<keyword evidence="16" id="KW-1185">Reference proteome</keyword>
<reference evidence="15 16" key="1">
    <citation type="journal article" date="2024" name="Environ. Microbiol.">
        <title>Novel evolutionary insights on the interactions of the Holosporales (Alphaproteobacteria) with eukaryotic hosts from comparative genomics.</title>
        <authorList>
            <person name="Giovannini M."/>
            <person name="Petroni G."/>
            <person name="Castelli M."/>
        </authorList>
    </citation>
    <scope>NUCLEOTIDE SEQUENCE [LARGE SCALE GENOMIC DNA]</scope>
    <source>
        <strain evidence="15 16">US_Bl 15I1</strain>
    </source>
</reference>
<evidence type="ECO:0000313" key="15">
    <source>
        <dbReference type="EMBL" id="WVX66746.1"/>
    </source>
</evidence>
<dbReference type="SUPFAM" id="SSF56601">
    <property type="entry name" value="beta-lactamase/transpeptidase-like"/>
    <property type="match status" value="1"/>
</dbReference>
<evidence type="ECO:0000256" key="1">
    <source>
        <dbReference type="ARBA" id="ARBA00003217"/>
    </source>
</evidence>
<keyword evidence="11" id="KW-0961">Cell wall biogenesis/degradation</keyword>
<evidence type="ECO:0000256" key="10">
    <source>
        <dbReference type="ARBA" id="ARBA00022984"/>
    </source>
</evidence>
<dbReference type="InterPro" id="IPR018044">
    <property type="entry name" value="Peptidase_S11"/>
</dbReference>
<dbReference type="Pfam" id="PF07943">
    <property type="entry name" value="PBP5_C"/>
    <property type="match status" value="1"/>
</dbReference>
<comment type="pathway">
    <text evidence="2">Cell wall biogenesis; peptidoglycan biosynthesis.</text>
</comment>
<evidence type="ECO:0000256" key="3">
    <source>
        <dbReference type="ARBA" id="ARBA00007164"/>
    </source>
</evidence>
<keyword evidence="6" id="KW-0645">Protease</keyword>
<evidence type="ECO:0000256" key="6">
    <source>
        <dbReference type="ARBA" id="ARBA00022670"/>
    </source>
</evidence>
<evidence type="ECO:0000256" key="2">
    <source>
        <dbReference type="ARBA" id="ARBA00004752"/>
    </source>
</evidence>
<comment type="function">
    <text evidence="1">Removes C-terminal D-alanyl residues from sugar-peptide cell wall precursors.</text>
</comment>
<dbReference type="SUPFAM" id="SSF69189">
    <property type="entry name" value="Penicillin-binding protein associated domain"/>
    <property type="match status" value="1"/>
</dbReference>
<dbReference type="EMBL" id="CP133270">
    <property type="protein sequence ID" value="WVX66746.1"/>
    <property type="molecule type" value="Genomic_DNA"/>
</dbReference>
<keyword evidence="8" id="KW-0378">Hydrolase</keyword>
<dbReference type="InterPro" id="IPR012907">
    <property type="entry name" value="Peptidase_S11_C"/>
</dbReference>
<keyword evidence="7" id="KW-0732">Signal</keyword>
<dbReference type="EC" id="3.4.16.4" evidence="4"/>
<evidence type="ECO:0000256" key="12">
    <source>
        <dbReference type="ARBA" id="ARBA00034000"/>
    </source>
</evidence>
<keyword evidence="10" id="KW-0573">Peptidoglycan synthesis</keyword>
<dbReference type="PRINTS" id="PR00725">
    <property type="entry name" value="DADACBPTASE1"/>
</dbReference>
<evidence type="ECO:0000256" key="8">
    <source>
        <dbReference type="ARBA" id="ARBA00022801"/>
    </source>
</evidence>